<keyword evidence="3" id="KW-1185">Reference proteome</keyword>
<dbReference type="EMBL" id="AMRA01000028">
    <property type="protein sequence ID" value="EKF24785.1"/>
    <property type="molecule type" value="Genomic_DNA"/>
</dbReference>
<name>K5BC04_MYCHD</name>
<comment type="caution">
    <text evidence="2">The sequence shown here is derived from an EMBL/GenBank/DDBJ whole genome shotgun (WGS) entry which is preliminary data.</text>
</comment>
<organism evidence="2 3">
    <name type="scientific">Mycolicibacterium hassiacum (strain DSM 44199 / CIP 105218 / JCM 12690 / 3849)</name>
    <name type="common">Mycobacterium hassiacum</name>
    <dbReference type="NCBI Taxonomy" id="1122247"/>
    <lineage>
        <taxon>Bacteria</taxon>
        <taxon>Bacillati</taxon>
        <taxon>Actinomycetota</taxon>
        <taxon>Actinomycetes</taxon>
        <taxon>Mycobacteriales</taxon>
        <taxon>Mycobacteriaceae</taxon>
        <taxon>Mycolicibacterium</taxon>
    </lineage>
</organism>
<evidence type="ECO:0000313" key="3">
    <source>
        <dbReference type="Proteomes" id="UP000006265"/>
    </source>
</evidence>
<feature type="region of interest" description="Disordered" evidence="1">
    <location>
        <begin position="191"/>
        <end position="213"/>
    </location>
</feature>
<evidence type="ECO:0000256" key="1">
    <source>
        <dbReference type="SAM" id="MobiDB-lite"/>
    </source>
</evidence>
<dbReference type="PATRIC" id="fig|1122247.3.peg.1114"/>
<dbReference type="eggNOG" id="COG0443">
    <property type="taxonomic scope" value="Bacteria"/>
</dbReference>
<dbReference type="STRING" id="1122247.GCA_000379865_03053"/>
<proteinExistence type="predicted"/>
<dbReference type="RefSeq" id="WP_005625529.1">
    <property type="nucleotide sequence ID" value="NZ_AMRA01000028.1"/>
</dbReference>
<dbReference type="AlphaFoldDB" id="K5BC04"/>
<gene>
    <name evidence="2" type="ORF">C731_1157</name>
</gene>
<dbReference type="Proteomes" id="UP000006265">
    <property type="component" value="Unassembled WGS sequence"/>
</dbReference>
<sequence length="388" mass="39769">MTVVEVGPGAVRGPNAAPAEQVSAALEGIDDDHVLVDEQPVAVDELWRAVLGEVVGPDADAVTLVVPRWWPAARIERVRAAAADVATAVQLTHRVTLLRECGTEPAGIVEIADELVVVTPPVGQRHVLARCGDPDADTDAVVAAAGSAHAVLIDAPDGVAGAQPLAMRIADRLRRAGAAVRFAPDLVPDLVPGDGLPTPTTPPGPAGPARSPRPLAAAAGVAAVALLGAGVAAGGAPEPESPTLFEGPVAVTVPSGWQAHRVTGGPGTARVEVRAPGDRDAALHITHAVGGPDTTLADTAAALHAALRAEDDAAAFADFRPLERRAGRDAVTYRERRPGREIAWTVVVDAGVRIAIGCQYPAQRPELIREPCEAAIRSARVVRGGETP</sequence>
<evidence type="ECO:0000313" key="2">
    <source>
        <dbReference type="EMBL" id="EKF24785.1"/>
    </source>
</evidence>
<dbReference type="InterPro" id="IPR023840">
    <property type="entry name" value="T7SS_Rv3446c"/>
</dbReference>
<reference evidence="2 3" key="1">
    <citation type="journal article" date="2012" name="J. Bacteriol.">
        <title>Genome sequence of Mycobacterium hassiacum DSM 44199, a rare source of heat-stable mycobacterial proteins.</title>
        <authorList>
            <person name="Tiago I."/>
            <person name="Maranha A."/>
            <person name="Mendes V."/>
            <person name="Alarico S."/>
            <person name="Moynihan P.J."/>
            <person name="Clarke A.J."/>
            <person name="Macedo-Ribeiro S."/>
            <person name="Pereira P.J."/>
            <person name="Empadinhas N."/>
        </authorList>
    </citation>
    <scope>NUCLEOTIDE SEQUENCE [LARGE SCALE GENOMIC DNA]</scope>
    <source>
        <strain evidence="3">DSM 44199 / CIP 105218 / JCM 12690 / 3849</strain>
    </source>
</reference>
<dbReference type="NCBIfam" id="TIGR03931">
    <property type="entry name" value="T7SS_Rv3446c"/>
    <property type="match status" value="1"/>
</dbReference>
<protein>
    <submittedName>
        <fullName evidence="2">Uncharacterized protein</fullName>
    </submittedName>
</protein>
<dbReference type="OrthoDB" id="4760221at2"/>
<accession>K5BC04</accession>